<dbReference type="AlphaFoldDB" id="A0AAD4PCG3"/>
<feature type="domain" description="Translation initiation factor IF- 2" evidence="3">
    <location>
        <begin position="114"/>
        <end position="227"/>
    </location>
</feature>
<dbReference type="PANTHER" id="PTHR43381">
    <property type="entry name" value="TRANSLATION INITIATION FACTOR IF-2-RELATED"/>
    <property type="match status" value="1"/>
</dbReference>
<gene>
    <name evidence="4" type="ORF">C2S53_020110</name>
</gene>
<protein>
    <submittedName>
        <fullName evidence="4">Eukaryotic translation initiation factor 2 family protein</fullName>
    </submittedName>
</protein>
<dbReference type="GO" id="GO:0005525">
    <property type="term" value="F:GTP binding"/>
    <property type="evidence" value="ECO:0007669"/>
    <property type="project" value="UniProtKB-KW"/>
</dbReference>
<sequence>MVKRITYSEEVQCTVLEVKVVEGHGTTIDVVLVNGVLYEGDQIAVCGMQGPVATTIRALLTPHPMRELRVKGTYLHHKEIKAAQGTKIAAQGLEHTISGTSIYIVRPHDNIEEIKEAAMEDVKSVMSRIAKSGEGVYVQASTLGSLEALLEFLKTPAVNIPVSAISIGPVHKKEVMKASTMLEKRKEYRTILAFNVKVTPEARELADELEVKIFTANIIYHLFDQFKARIDNLKEEKKRKAAEETVFPCLLQIMPNCVFSTRRIPLCWGFKSLMVLQRIALIENKPVDRAKKGQKVAIKIIGSNSEEQQKMFGRHFEIEDQLVSKIKIKY</sequence>
<dbReference type="EMBL" id="SDAM02000053">
    <property type="protein sequence ID" value="KAH6834191.1"/>
    <property type="molecule type" value="Genomic_DNA"/>
</dbReference>
<evidence type="ECO:0000313" key="4">
    <source>
        <dbReference type="EMBL" id="KAH6834191.1"/>
    </source>
</evidence>
<reference evidence="4 5" key="1">
    <citation type="journal article" date="2021" name="Nat. Commun.">
        <title>Incipient diploidization of the medicinal plant Perilla within 10,000 years.</title>
        <authorList>
            <person name="Zhang Y."/>
            <person name="Shen Q."/>
            <person name="Leng L."/>
            <person name="Zhang D."/>
            <person name="Chen S."/>
            <person name="Shi Y."/>
            <person name="Ning Z."/>
            <person name="Chen S."/>
        </authorList>
    </citation>
    <scope>NUCLEOTIDE SEQUENCE [LARGE SCALE GENOMIC DNA]</scope>
    <source>
        <strain evidence="5">cv. PC099</strain>
    </source>
</reference>
<evidence type="ECO:0000259" key="3">
    <source>
        <dbReference type="Pfam" id="PF11987"/>
    </source>
</evidence>
<dbReference type="InterPro" id="IPR036925">
    <property type="entry name" value="TIF_IF2_dom3_sf"/>
</dbReference>
<dbReference type="FunFam" id="3.40.50.10050:FF:000002">
    <property type="entry name" value="Eukaryotic translation initiation factor 5B"/>
    <property type="match status" value="1"/>
</dbReference>
<organism evidence="4 5">
    <name type="scientific">Perilla frutescens var. hirtella</name>
    <name type="common">Perilla citriodora</name>
    <name type="synonym">Perilla setoyensis</name>
    <dbReference type="NCBI Taxonomy" id="608512"/>
    <lineage>
        <taxon>Eukaryota</taxon>
        <taxon>Viridiplantae</taxon>
        <taxon>Streptophyta</taxon>
        <taxon>Embryophyta</taxon>
        <taxon>Tracheophyta</taxon>
        <taxon>Spermatophyta</taxon>
        <taxon>Magnoliopsida</taxon>
        <taxon>eudicotyledons</taxon>
        <taxon>Gunneridae</taxon>
        <taxon>Pentapetalae</taxon>
        <taxon>asterids</taxon>
        <taxon>lamiids</taxon>
        <taxon>Lamiales</taxon>
        <taxon>Lamiaceae</taxon>
        <taxon>Nepetoideae</taxon>
        <taxon>Elsholtzieae</taxon>
        <taxon>Perilla</taxon>
    </lineage>
</organism>
<keyword evidence="5" id="KW-1185">Reference proteome</keyword>
<dbReference type="SUPFAM" id="SSF50447">
    <property type="entry name" value="Translation proteins"/>
    <property type="match status" value="2"/>
</dbReference>
<evidence type="ECO:0000256" key="1">
    <source>
        <dbReference type="ARBA" id="ARBA00022741"/>
    </source>
</evidence>
<dbReference type="InterPro" id="IPR023115">
    <property type="entry name" value="TIF_IF2_dom3"/>
</dbReference>
<dbReference type="PANTHER" id="PTHR43381:SF4">
    <property type="entry name" value="EUKARYOTIC TRANSLATION INITIATION FACTOR 5B"/>
    <property type="match status" value="1"/>
</dbReference>
<dbReference type="FunFam" id="2.40.30.10:FF:000013">
    <property type="entry name" value="eukaryotic translation initiation factor 5B"/>
    <property type="match status" value="1"/>
</dbReference>
<dbReference type="InterPro" id="IPR015760">
    <property type="entry name" value="TIF_IF2"/>
</dbReference>
<dbReference type="Gene3D" id="2.40.30.10">
    <property type="entry name" value="Translation factors"/>
    <property type="match status" value="2"/>
</dbReference>
<dbReference type="Proteomes" id="UP001190926">
    <property type="component" value="Unassembled WGS sequence"/>
</dbReference>
<accession>A0AAD4PCG3</accession>
<name>A0AAD4PCG3_PERFH</name>
<evidence type="ECO:0000313" key="5">
    <source>
        <dbReference type="Proteomes" id="UP001190926"/>
    </source>
</evidence>
<proteinExistence type="predicted"/>
<keyword evidence="4" id="KW-0396">Initiation factor</keyword>
<dbReference type="SUPFAM" id="SSF52156">
    <property type="entry name" value="Initiation factor IF2/eIF5b, domain 3"/>
    <property type="match status" value="1"/>
</dbReference>
<dbReference type="GO" id="GO:0003743">
    <property type="term" value="F:translation initiation factor activity"/>
    <property type="evidence" value="ECO:0007669"/>
    <property type="project" value="UniProtKB-KW"/>
</dbReference>
<dbReference type="GO" id="GO:0005739">
    <property type="term" value="C:mitochondrion"/>
    <property type="evidence" value="ECO:0007669"/>
    <property type="project" value="TreeGrafter"/>
</dbReference>
<keyword evidence="1" id="KW-0547">Nucleotide-binding</keyword>
<dbReference type="Gene3D" id="3.40.50.10050">
    <property type="entry name" value="Translation initiation factor IF- 2, domain 3"/>
    <property type="match status" value="1"/>
</dbReference>
<dbReference type="Pfam" id="PF11987">
    <property type="entry name" value="IF-2"/>
    <property type="match status" value="1"/>
</dbReference>
<evidence type="ECO:0000256" key="2">
    <source>
        <dbReference type="ARBA" id="ARBA00023134"/>
    </source>
</evidence>
<keyword evidence="4" id="KW-0648">Protein biosynthesis</keyword>
<comment type="caution">
    <text evidence="4">The sequence shown here is derived from an EMBL/GenBank/DDBJ whole genome shotgun (WGS) entry which is preliminary data.</text>
</comment>
<dbReference type="InterPro" id="IPR009000">
    <property type="entry name" value="Transl_B-barrel_sf"/>
</dbReference>
<keyword evidence="2" id="KW-0342">GTP-binding</keyword>
<dbReference type="CDD" id="cd03703">
    <property type="entry name" value="aeIF5B_II"/>
    <property type="match status" value="1"/>
</dbReference>